<name>A0A0B6ZRX3_9EUPU</name>
<dbReference type="EMBL" id="HACG01023711">
    <property type="protein sequence ID" value="CEK70576.1"/>
    <property type="molecule type" value="Transcribed_RNA"/>
</dbReference>
<proteinExistence type="predicted"/>
<accession>A0A0B6ZRX3</accession>
<sequence length="55" mass="5766">MSSGSAVVNALASCIGKENEVVGVSARYSEWNLFFTANSSQVLSFLNGYQNGSSS</sequence>
<organism evidence="1">
    <name type="scientific">Arion vulgaris</name>
    <dbReference type="NCBI Taxonomy" id="1028688"/>
    <lineage>
        <taxon>Eukaryota</taxon>
        <taxon>Metazoa</taxon>
        <taxon>Spiralia</taxon>
        <taxon>Lophotrochozoa</taxon>
        <taxon>Mollusca</taxon>
        <taxon>Gastropoda</taxon>
        <taxon>Heterobranchia</taxon>
        <taxon>Euthyneura</taxon>
        <taxon>Panpulmonata</taxon>
        <taxon>Eupulmonata</taxon>
        <taxon>Stylommatophora</taxon>
        <taxon>Helicina</taxon>
        <taxon>Arionoidea</taxon>
        <taxon>Arionidae</taxon>
        <taxon>Arion</taxon>
    </lineage>
</organism>
<reference evidence="1" key="1">
    <citation type="submission" date="2014-12" db="EMBL/GenBank/DDBJ databases">
        <title>Insight into the proteome of Arion vulgaris.</title>
        <authorList>
            <person name="Aradska J."/>
            <person name="Bulat T."/>
            <person name="Smidak R."/>
            <person name="Sarate P."/>
            <person name="Gangsoo J."/>
            <person name="Sialana F."/>
            <person name="Bilban M."/>
            <person name="Lubec G."/>
        </authorList>
    </citation>
    <scope>NUCLEOTIDE SEQUENCE</scope>
    <source>
        <tissue evidence="1">Skin</tissue>
    </source>
</reference>
<gene>
    <name evidence="1" type="primary">ORF74751</name>
</gene>
<protein>
    <submittedName>
        <fullName evidence="1">Uncharacterized protein</fullName>
    </submittedName>
</protein>
<evidence type="ECO:0000313" key="1">
    <source>
        <dbReference type="EMBL" id="CEK70576.1"/>
    </source>
</evidence>
<dbReference type="AlphaFoldDB" id="A0A0B6ZRX3"/>